<name>A0A9N7NVA3_STRHE</name>
<organism evidence="4 5">
    <name type="scientific">Striga hermonthica</name>
    <name type="common">Purple witchweed</name>
    <name type="synonym">Buchnera hermonthica</name>
    <dbReference type="NCBI Taxonomy" id="68872"/>
    <lineage>
        <taxon>Eukaryota</taxon>
        <taxon>Viridiplantae</taxon>
        <taxon>Streptophyta</taxon>
        <taxon>Embryophyta</taxon>
        <taxon>Tracheophyta</taxon>
        <taxon>Spermatophyta</taxon>
        <taxon>Magnoliopsida</taxon>
        <taxon>eudicotyledons</taxon>
        <taxon>Gunneridae</taxon>
        <taxon>Pentapetalae</taxon>
        <taxon>asterids</taxon>
        <taxon>lamiids</taxon>
        <taxon>Lamiales</taxon>
        <taxon>Orobanchaceae</taxon>
        <taxon>Buchnereae</taxon>
        <taxon>Striga</taxon>
    </lineage>
</organism>
<dbReference type="InterPro" id="IPR000719">
    <property type="entry name" value="Prot_kinase_dom"/>
</dbReference>
<comment type="caution">
    <text evidence="4">The sequence shown here is derived from an EMBL/GenBank/DDBJ whole genome shotgun (WGS) entry which is preliminary data.</text>
</comment>
<dbReference type="PROSITE" id="PS50011">
    <property type="entry name" value="PROTEIN_KINASE_DOM"/>
    <property type="match status" value="1"/>
</dbReference>
<dbReference type="GO" id="GO:0005524">
    <property type="term" value="F:ATP binding"/>
    <property type="evidence" value="ECO:0007669"/>
    <property type="project" value="UniProtKB-KW"/>
</dbReference>
<evidence type="ECO:0000313" key="5">
    <source>
        <dbReference type="Proteomes" id="UP001153555"/>
    </source>
</evidence>
<dbReference type="PANTHER" id="PTHR46008">
    <property type="entry name" value="LEAF RUST 10 DISEASE-RESISTANCE LOCUS RECEPTOR-LIKE PROTEIN KINASE-LIKE 1.4"/>
    <property type="match status" value="1"/>
</dbReference>
<keyword evidence="5" id="KW-1185">Reference proteome</keyword>
<evidence type="ECO:0000259" key="3">
    <source>
        <dbReference type="PROSITE" id="PS50011"/>
    </source>
</evidence>
<sequence>MARVIGWSGLDSGPALFEVYKYPGNGTLGDHLSRDREDLPPLDWLTRLRIVYKTVSMLVFLQRQVSPPVTCGDLRSGHILLDTEFSVKLADFELQDAPRERISRLPVDFPAAALRRIRNGRLEEIVDPELYYHEWPPSEREQMEAVADLAKRYVLFGADGRLGWADVARELANVMRDCVDAGPTVGLEETFSNSSLLQMIPMSPDSICVH</sequence>
<proteinExistence type="predicted"/>
<feature type="domain" description="Protein kinase" evidence="3">
    <location>
        <begin position="1"/>
        <end position="210"/>
    </location>
</feature>
<protein>
    <submittedName>
        <fullName evidence="4">Probably inactive receptor-like protein kinase</fullName>
    </submittedName>
</protein>
<keyword evidence="4" id="KW-0418">Kinase</keyword>
<keyword evidence="1" id="KW-0547">Nucleotide-binding</keyword>
<accession>A0A9N7NVA3</accession>
<dbReference type="InterPro" id="IPR011009">
    <property type="entry name" value="Kinase-like_dom_sf"/>
</dbReference>
<dbReference type="Proteomes" id="UP001153555">
    <property type="component" value="Unassembled WGS sequence"/>
</dbReference>
<dbReference type="SUPFAM" id="SSF56112">
    <property type="entry name" value="Protein kinase-like (PK-like)"/>
    <property type="match status" value="1"/>
</dbReference>
<dbReference type="Gene3D" id="1.10.510.10">
    <property type="entry name" value="Transferase(Phosphotransferase) domain 1"/>
    <property type="match status" value="1"/>
</dbReference>
<keyword evidence="4" id="KW-0675">Receptor</keyword>
<dbReference type="AlphaFoldDB" id="A0A9N7NVA3"/>
<evidence type="ECO:0000313" key="4">
    <source>
        <dbReference type="EMBL" id="CAA0838903.1"/>
    </source>
</evidence>
<gene>
    <name evidence="4" type="ORF">SHERM_05476</name>
</gene>
<reference evidence="4" key="1">
    <citation type="submission" date="2019-12" db="EMBL/GenBank/DDBJ databases">
        <authorList>
            <person name="Scholes J."/>
        </authorList>
    </citation>
    <scope>NUCLEOTIDE SEQUENCE</scope>
</reference>
<evidence type="ECO:0000256" key="2">
    <source>
        <dbReference type="ARBA" id="ARBA00022840"/>
    </source>
</evidence>
<keyword evidence="2" id="KW-0067">ATP-binding</keyword>
<dbReference type="OrthoDB" id="1847747at2759"/>
<keyword evidence="4" id="KW-0808">Transferase</keyword>
<dbReference type="GO" id="GO:0004672">
    <property type="term" value="F:protein kinase activity"/>
    <property type="evidence" value="ECO:0007669"/>
    <property type="project" value="InterPro"/>
</dbReference>
<evidence type="ECO:0000256" key="1">
    <source>
        <dbReference type="ARBA" id="ARBA00022741"/>
    </source>
</evidence>
<dbReference type="EMBL" id="CACSLK010031421">
    <property type="protein sequence ID" value="CAA0838903.1"/>
    <property type="molecule type" value="Genomic_DNA"/>
</dbReference>